<evidence type="ECO:0000313" key="2">
    <source>
        <dbReference type="Proteomes" id="UP000535415"/>
    </source>
</evidence>
<proteinExistence type="predicted"/>
<dbReference type="Proteomes" id="UP000535415">
    <property type="component" value="Unassembled WGS sequence"/>
</dbReference>
<dbReference type="RefSeq" id="WP_183530552.1">
    <property type="nucleotide sequence ID" value="NZ_JACIJM010000011.1"/>
</dbReference>
<keyword evidence="2" id="KW-1185">Reference proteome</keyword>
<evidence type="ECO:0000313" key="1">
    <source>
        <dbReference type="EMBL" id="MBB5723513.1"/>
    </source>
</evidence>
<name>A0A7W9BN08_9RHOB</name>
<comment type="caution">
    <text evidence="1">The sequence shown here is derived from an EMBL/GenBank/DDBJ whole genome shotgun (WGS) entry which is preliminary data.</text>
</comment>
<reference evidence="1 2" key="1">
    <citation type="submission" date="2020-08" db="EMBL/GenBank/DDBJ databases">
        <title>Genomic Encyclopedia of Type Strains, Phase IV (KMG-IV): sequencing the most valuable type-strain genomes for metagenomic binning, comparative biology and taxonomic classification.</title>
        <authorList>
            <person name="Goeker M."/>
        </authorList>
    </citation>
    <scope>NUCLEOTIDE SEQUENCE [LARGE SCALE GENOMIC DNA]</scope>
    <source>
        <strain evidence="1 2">DSM 101064</strain>
    </source>
</reference>
<sequence length="275" mass="30815">MAKICKPMNYRSTARTHCQTAKALLSSGTDDDVLLAALKLRMTLESITYDRSKGYAEELGPETMKTWQPKKLMERMLEVDPQADADATLSFGEEPSLGETPETMQLLGTDHVLNLRTLKKHYDALGSYLHTPTLAQIEQGKTHDYARLGQRCSKIIDALDTALNSKVWNSTLAVRGEIDCAECGSVIRRRLPKDRAEHVVECWSCTASYTMTEIENEKVRFEPRYVNIPCPRAECSNVTQLWEKEVAQGNSWPCNGCGFQLTFALGITVTKTDDT</sequence>
<dbReference type="AlphaFoldDB" id="A0A7W9BN08"/>
<gene>
    <name evidence="1" type="ORF">FHS72_003158</name>
</gene>
<protein>
    <submittedName>
        <fullName evidence="1">Putative RNA-binding Zn-ribbon protein involved in translation (DUF1610 family)</fullName>
    </submittedName>
</protein>
<organism evidence="1 2">
    <name type="scientific">Yoonia ponticola</name>
    <dbReference type="NCBI Taxonomy" id="1524255"/>
    <lineage>
        <taxon>Bacteria</taxon>
        <taxon>Pseudomonadati</taxon>
        <taxon>Pseudomonadota</taxon>
        <taxon>Alphaproteobacteria</taxon>
        <taxon>Rhodobacterales</taxon>
        <taxon>Paracoccaceae</taxon>
        <taxon>Yoonia</taxon>
    </lineage>
</organism>
<accession>A0A7W9BN08</accession>
<dbReference type="EMBL" id="JACIJM010000011">
    <property type="protein sequence ID" value="MBB5723513.1"/>
    <property type="molecule type" value="Genomic_DNA"/>
</dbReference>